<sequence>MWRQQPGIGQGRLSLLLRQRRDFGDRGGDLGAQLFHPGQVDGQPAANAVAGQRGNAAQPALGTTEETAVGVGPAQVQVRMVLPGAADAAEHLDAAFDVGFGGGDTDAGGHRGRDGELAVVGVPSFPSGPGRVGGGHLGLLGSAEHLGTQVLDGLEAADRLAELLANLGVGHRGVQCPSGHSRGLGGQQGGGQVLDALPGVCDHGGRCRRQHHFRQRPREVGRPQRLQLDTVAGGIDQ</sequence>
<evidence type="ECO:0000256" key="1">
    <source>
        <dbReference type="SAM" id="MobiDB-lite"/>
    </source>
</evidence>
<feature type="region of interest" description="Disordered" evidence="1">
    <location>
        <begin position="41"/>
        <end position="60"/>
    </location>
</feature>
<dbReference type="EMBL" id="AP023343">
    <property type="protein sequence ID" value="BCI85050.1"/>
    <property type="molecule type" value="Genomic_DNA"/>
</dbReference>
<gene>
    <name evidence="2" type="ORF">NIIDMKKI_02560</name>
</gene>
<evidence type="ECO:0000313" key="2">
    <source>
        <dbReference type="EMBL" id="BCI85050.1"/>
    </source>
</evidence>
<organism evidence="2 3">
    <name type="scientific">Mycobacterium kansasii</name>
    <dbReference type="NCBI Taxonomy" id="1768"/>
    <lineage>
        <taxon>Bacteria</taxon>
        <taxon>Bacillati</taxon>
        <taxon>Actinomycetota</taxon>
        <taxon>Actinomycetes</taxon>
        <taxon>Mycobacteriales</taxon>
        <taxon>Mycobacteriaceae</taxon>
        <taxon>Mycobacterium</taxon>
    </lineage>
</organism>
<keyword evidence="3" id="KW-1185">Reference proteome</keyword>
<dbReference type="Proteomes" id="UP000516380">
    <property type="component" value="Chromosome"/>
</dbReference>
<name>A0A7G1I1X8_MYCKA</name>
<reference evidence="2 3" key="1">
    <citation type="submission" date="2020-07" db="EMBL/GenBank/DDBJ databases">
        <title>Mycobacterium kansasii (former subtype) with zoonotic potential isolated from diseased indoor pet cat, Japan.</title>
        <authorList>
            <person name="Fukano H."/>
            <person name="Terazono T."/>
            <person name="Hoshino Y."/>
        </authorList>
    </citation>
    <scope>NUCLEOTIDE SEQUENCE [LARGE SCALE GENOMIC DNA]</scope>
    <source>
        <strain evidence="2 3">Kuro-I</strain>
    </source>
</reference>
<dbReference type="AlphaFoldDB" id="A0A7G1I1X8"/>
<protein>
    <submittedName>
        <fullName evidence="2">Uncharacterized protein</fullName>
    </submittedName>
</protein>
<proteinExistence type="predicted"/>
<accession>A0A7G1I1X8</accession>
<evidence type="ECO:0000313" key="3">
    <source>
        <dbReference type="Proteomes" id="UP000516380"/>
    </source>
</evidence>